<dbReference type="Proteomes" id="UP001519306">
    <property type="component" value="Unassembled WGS sequence"/>
</dbReference>
<organism evidence="2 3">
    <name type="scientific">Peptoniphilus stercorisuis</name>
    <dbReference type="NCBI Taxonomy" id="1436965"/>
    <lineage>
        <taxon>Bacteria</taxon>
        <taxon>Bacillati</taxon>
        <taxon>Bacillota</taxon>
        <taxon>Tissierellia</taxon>
        <taxon>Tissierellales</taxon>
        <taxon>Peptoniphilaceae</taxon>
        <taxon>Peptoniphilus</taxon>
    </lineage>
</organism>
<feature type="transmembrane region" description="Helical" evidence="1">
    <location>
        <begin position="38"/>
        <end position="58"/>
    </location>
</feature>
<sequence length="59" mass="6717">MKKRFNLVSLLITVAFLVAALAGVYLNYESIKLTGFLIPWIVLILVETIPFIYINSLFL</sequence>
<name>A0ABS4KFL0_9FIRM</name>
<evidence type="ECO:0000313" key="2">
    <source>
        <dbReference type="EMBL" id="MBP2026046.1"/>
    </source>
</evidence>
<dbReference type="EMBL" id="JAGGLJ010000018">
    <property type="protein sequence ID" value="MBP2026046.1"/>
    <property type="molecule type" value="Genomic_DNA"/>
</dbReference>
<keyword evidence="1" id="KW-0472">Membrane</keyword>
<keyword evidence="1" id="KW-0812">Transmembrane</keyword>
<gene>
    <name evidence="2" type="ORF">J2Z71_001600</name>
</gene>
<proteinExistence type="predicted"/>
<accession>A0ABS4KFL0</accession>
<keyword evidence="3" id="KW-1185">Reference proteome</keyword>
<dbReference type="RefSeq" id="WP_210061895.1">
    <property type="nucleotide sequence ID" value="NZ_JAGGLJ010000018.1"/>
</dbReference>
<keyword evidence="1" id="KW-1133">Transmembrane helix</keyword>
<evidence type="ECO:0000313" key="3">
    <source>
        <dbReference type="Proteomes" id="UP001519306"/>
    </source>
</evidence>
<reference evidence="2 3" key="1">
    <citation type="submission" date="2021-03" db="EMBL/GenBank/DDBJ databases">
        <title>Genomic Encyclopedia of Type Strains, Phase IV (KMG-IV): sequencing the most valuable type-strain genomes for metagenomic binning, comparative biology and taxonomic classification.</title>
        <authorList>
            <person name="Goeker M."/>
        </authorList>
    </citation>
    <scope>NUCLEOTIDE SEQUENCE [LARGE SCALE GENOMIC DNA]</scope>
    <source>
        <strain evidence="2 3">DSM 27563</strain>
    </source>
</reference>
<comment type="caution">
    <text evidence="2">The sequence shown here is derived from an EMBL/GenBank/DDBJ whole genome shotgun (WGS) entry which is preliminary data.</text>
</comment>
<evidence type="ECO:0000256" key="1">
    <source>
        <dbReference type="SAM" id="Phobius"/>
    </source>
</evidence>
<protein>
    <submittedName>
        <fullName evidence="2">ABC-type branched-subunit amino acid transport system permease subunit</fullName>
    </submittedName>
</protein>